<evidence type="ECO:0000313" key="2">
    <source>
        <dbReference type="Proteomes" id="UP000039021"/>
    </source>
</evidence>
<organism evidence="1 2">
    <name type="scientific">Mycobacterium tuberculosis</name>
    <dbReference type="NCBI Taxonomy" id="1773"/>
    <lineage>
        <taxon>Bacteria</taxon>
        <taxon>Bacillati</taxon>
        <taxon>Actinomycetota</taxon>
        <taxon>Actinomycetes</taxon>
        <taxon>Mycobacteriales</taxon>
        <taxon>Mycobacteriaceae</taxon>
        <taxon>Mycobacterium</taxon>
        <taxon>Mycobacterium tuberculosis complex</taxon>
    </lineage>
</organism>
<proteinExistence type="predicted"/>
<comment type="caution">
    <text evidence="1">The sequence shown here is derived from an EMBL/GenBank/DDBJ whole genome shotgun (WGS) entry which is preliminary data.</text>
</comment>
<dbReference type="Proteomes" id="UP000039021">
    <property type="component" value="Unassembled WGS sequence"/>
</dbReference>
<reference evidence="2" key="1">
    <citation type="submission" date="2015-03" db="EMBL/GenBank/DDBJ databases">
        <authorList>
            <consortium name="Pathogen Informatics"/>
        </authorList>
    </citation>
    <scope>NUCLEOTIDE SEQUENCE [LARGE SCALE GENOMIC DNA]</scope>
    <source>
        <strain evidence="2">N09902308</strain>
    </source>
</reference>
<dbReference type="AlphaFoldDB" id="A0A916LDV4"/>
<sequence>MVSTVTAADTARWVAIKSASVSASSSGVSPEVTTTLPA</sequence>
<evidence type="ECO:0000313" key="1">
    <source>
        <dbReference type="EMBL" id="COY54023.1"/>
    </source>
</evidence>
<gene>
    <name evidence="1" type="ORF">ERS007739_02767</name>
</gene>
<name>A0A916LDV4_MYCTX</name>
<dbReference type="EMBL" id="CSBK01001317">
    <property type="protein sequence ID" value="COY54023.1"/>
    <property type="molecule type" value="Genomic_DNA"/>
</dbReference>
<accession>A0A916LDV4</accession>
<protein>
    <submittedName>
        <fullName evidence="1">Uncharacterized protein</fullName>
    </submittedName>
</protein>